<proteinExistence type="predicted"/>
<name>A0A2J6RVC0_HYAVF</name>
<dbReference type="Proteomes" id="UP000235786">
    <property type="component" value="Unassembled WGS sequence"/>
</dbReference>
<reference evidence="1 2" key="1">
    <citation type="submission" date="2016-04" db="EMBL/GenBank/DDBJ databases">
        <title>A degradative enzymes factory behind the ericoid mycorrhizal symbiosis.</title>
        <authorList>
            <consortium name="DOE Joint Genome Institute"/>
            <person name="Martino E."/>
            <person name="Morin E."/>
            <person name="Grelet G."/>
            <person name="Kuo A."/>
            <person name="Kohler A."/>
            <person name="Daghino S."/>
            <person name="Barry K."/>
            <person name="Choi C."/>
            <person name="Cichocki N."/>
            <person name="Clum A."/>
            <person name="Copeland A."/>
            <person name="Hainaut M."/>
            <person name="Haridas S."/>
            <person name="Labutti K."/>
            <person name="Lindquist E."/>
            <person name="Lipzen A."/>
            <person name="Khouja H.-R."/>
            <person name="Murat C."/>
            <person name="Ohm R."/>
            <person name="Olson A."/>
            <person name="Spatafora J."/>
            <person name="Veneault-Fourrey C."/>
            <person name="Henrissat B."/>
            <person name="Grigoriev I."/>
            <person name="Martin F."/>
            <person name="Perotto S."/>
        </authorList>
    </citation>
    <scope>NUCLEOTIDE SEQUENCE [LARGE SCALE GENOMIC DNA]</scope>
    <source>
        <strain evidence="1 2">F</strain>
    </source>
</reference>
<gene>
    <name evidence="1" type="ORF">L207DRAFT_312602</name>
</gene>
<organism evidence="1 2">
    <name type="scientific">Hyaloscypha variabilis (strain UAMH 11265 / GT02V1 / F)</name>
    <name type="common">Meliniomyces variabilis</name>
    <dbReference type="NCBI Taxonomy" id="1149755"/>
    <lineage>
        <taxon>Eukaryota</taxon>
        <taxon>Fungi</taxon>
        <taxon>Dikarya</taxon>
        <taxon>Ascomycota</taxon>
        <taxon>Pezizomycotina</taxon>
        <taxon>Leotiomycetes</taxon>
        <taxon>Helotiales</taxon>
        <taxon>Hyaloscyphaceae</taxon>
        <taxon>Hyaloscypha</taxon>
        <taxon>Hyaloscypha variabilis</taxon>
    </lineage>
</organism>
<evidence type="ECO:0000313" key="2">
    <source>
        <dbReference type="Proteomes" id="UP000235786"/>
    </source>
</evidence>
<dbReference type="OrthoDB" id="410701at2759"/>
<dbReference type="STRING" id="1149755.A0A2J6RVC0"/>
<keyword evidence="2" id="KW-1185">Reference proteome</keyword>
<accession>A0A2J6RVC0</accession>
<sequence>MRPRGITWSKVAQWLWVLSGPTPNEMTERLLSKPFHRKEILKPTHRPPFILLEILRRDISKVKTLEMLISYTRDHVLNLVDTPRSSVPKDQAITSAVFKGTSESDDASSLRKNQRRTITKSEKFGIEENAFAILISRLLYQTRRIWPSAMVDIAHLIVRYMQSSSVTNVSPLNPPLFIRFCKMNNYFLRLLALPSSIEPMQSMAYNWEAQKLLLELAGQFDPPLRLDQASYRAVVQVLAATKKSRRESRSMTFRNRSWPPWRVEQDGMDAQRSQEEDFSRVISAIMRSRESGYTQDDQLSIFGGVDTDGTPTIHTRKLLKSRSLDSSTRARDNHDDEGRVWAARIEATRDVYEGWGAFSEFCKKGGRPTISMCLAMFQKINYESKRSALQLDLHVPPGDAREVYPVSDDNFSEFYKSRLQPPTIQNLYQEMRAAGIVPSGRCLRFLLQHARTVDEGLGYLLDSGIHERVVAYLANGGESQIPPDVVAQVSIPILADFISLICRFAPRLKKISFDTELEMAEDFRSPTKRNSSPARSETWTIREARAIQHSHPRDPLTHAAFLLKSWRPKFRPAWYALLKCLARKDIVMVRNLVTDSSRTCDNHELAWRVTRAVLEDFHSCDLELDPEGFRLVCQTFAKYAEAAFNESQRHREGLIETSQIIKAECAKLTNGGVEVPSKVNTRLRYIVEGAHLHAYVRAMGLIGDHAAITSLLEWMVRNHEELDAIASLAANGQRMLRQTIVAIKAFCDISEHAVATAQPLVEQVESWGGWPGEEEVEYYLNRGHDQVQGAGAEPDDDEKDD</sequence>
<dbReference type="AlphaFoldDB" id="A0A2J6RVC0"/>
<protein>
    <submittedName>
        <fullName evidence="1">Uncharacterized protein</fullName>
    </submittedName>
</protein>
<dbReference type="EMBL" id="KZ613943">
    <property type="protein sequence ID" value="PMD42465.1"/>
    <property type="molecule type" value="Genomic_DNA"/>
</dbReference>
<evidence type="ECO:0000313" key="1">
    <source>
        <dbReference type="EMBL" id="PMD42465.1"/>
    </source>
</evidence>